<dbReference type="SMART" id="SM00304">
    <property type="entry name" value="HAMP"/>
    <property type="match status" value="2"/>
</dbReference>
<dbReference type="GO" id="GO:0004888">
    <property type="term" value="F:transmembrane signaling receptor activity"/>
    <property type="evidence" value="ECO:0007669"/>
    <property type="project" value="TreeGrafter"/>
</dbReference>
<dbReference type="InterPro" id="IPR051310">
    <property type="entry name" value="MCP_chemotaxis"/>
</dbReference>
<reference evidence="8" key="1">
    <citation type="submission" date="2011-08" db="EMBL/GenBank/DDBJ databases">
        <authorList>
            <consortium name="The Broad Institute Genome Sequencing Platform"/>
            <person name="Earl A."/>
            <person name="Ward D."/>
            <person name="Feldgarden M."/>
            <person name="Gevers D."/>
            <person name="Sizova M."/>
            <person name="Hazen A."/>
            <person name="Epstein S."/>
            <person name="Young S.K."/>
            <person name="Zeng Q."/>
            <person name="Gargeya S."/>
            <person name="Fitzgerald M."/>
            <person name="Haas B."/>
            <person name="Abouelleil A."/>
            <person name="Alvarado L."/>
            <person name="Arachchi H.M."/>
            <person name="Berlin A."/>
            <person name="Brown A."/>
            <person name="Chapman S.B."/>
            <person name="Chen Z."/>
            <person name="Dunbar C."/>
            <person name="Freedman E."/>
            <person name="Gearin G."/>
            <person name="Gellesch M."/>
            <person name="Goldberg J."/>
            <person name="Griggs A."/>
            <person name="Gujja S."/>
            <person name="Heiman D."/>
            <person name="Howarth C."/>
            <person name="Larson L."/>
            <person name="Lui A."/>
            <person name="MacDonald P.J.P."/>
            <person name="Montmayeur A."/>
            <person name="Murphy C."/>
            <person name="Neiman D."/>
            <person name="Pearson M."/>
            <person name="Priest M."/>
            <person name="Roberts A."/>
            <person name="Saif S."/>
            <person name="Shea T."/>
            <person name="Shenoy N."/>
            <person name="Sisk P."/>
            <person name="Stolte C."/>
            <person name="Sykes S."/>
            <person name="Wortman J."/>
            <person name="Nusbaum C."/>
            <person name="Birren B."/>
        </authorList>
    </citation>
    <scope>NUCLEOTIDE SEQUENCE</scope>
    <source>
        <strain evidence="8">ACB1</strain>
    </source>
</reference>
<evidence type="ECO:0000256" key="2">
    <source>
        <dbReference type="ARBA" id="ARBA00029447"/>
    </source>
</evidence>
<dbReference type="Pfam" id="PF00015">
    <property type="entry name" value="MCPsignal"/>
    <property type="match status" value="1"/>
</dbReference>
<dbReference type="SMART" id="SM00283">
    <property type="entry name" value="MA"/>
    <property type="match status" value="1"/>
</dbReference>
<feature type="transmembrane region" description="Helical" evidence="5">
    <location>
        <begin position="21"/>
        <end position="44"/>
    </location>
</feature>
<comment type="similarity">
    <text evidence="2">Belongs to the methyl-accepting chemotaxis (MCP) protein family.</text>
</comment>
<proteinExistence type="inferred from homology"/>
<dbReference type="PROSITE" id="PS50885">
    <property type="entry name" value="HAMP"/>
    <property type="match status" value="1"/>
</dbReference>
<dbReference type="PROSITE" id="PS50111">
    <property type="entry name" value="CHEMOTAXIS_TRANSDUC_2"/>
    <property type="match status" value="1"/>
</dbReference>
<reference evidence="8" key="2">
    <citation type="submission" date="2013-03" db="EMBL/GenBank/DDBJ databases">
        <title>The Genome Sequence of Oribacterium sp. ACB1.</title>
        <authorList>
            <consortium name="The Broad Institute Genomics Platform"/>
            <consortium name="The Broad Institute Genome Sequencing Center for Infectious Disease"/>
            <person name="Earl A."/>
            <person name="Ward D."/>
            <person name="Feldgarden M."/>
            <person name="Gevers D."/>
            <person name="Sizova M."/>
            <person name="Hazen A."/>
            <person name="Epstein S."/>
            <person name="Walker B."/>
            <person name="Young S."/>
            <person name="Zeng Q."/>
            <person name="Gargeya S."/>
            <person name="Fitzgerald M."/>
            <person name="Haas B."/>
            <person name="Abouelleil A."/>
            <person name="Allen A.W."/>
            <person name="Alvarado L."/>
            <person name="Arachchi H.M."/>
            <person name="Berlin A.M."/>
            <person name="Chapman S.B."/>
            <person name="Gainer-Dewar J."/>
            <person name="Goldberg J."/>
            <person name="Griggs A."/>
            <person name="Gujja S."/>
            <person name="Hansen M."/>
            <person name="Howarth C."/>
            <person name="Imamovic A."/>
            <person name="Ireland A."/>
            <person name="Larimer J."/>
            <person name="McCowan C."/>
            <person name="Murphy C."/>
            <person name="Pearson M."/>
            <person name="Poon T.W."/>
            <person name="Priest M."/>
            <person name="Roberts A."/>
            <person name="Saif S."/>
            <person name="Shea T."/>
            <person name="Sisk P."/>
            <person name="Sykes S."/>
            <person name="Wortman J."/>
            <person name="Nusbaum C."/>
            <person name="Birren B."/>
        </authorList>
    </citation>
    <scope>NUCLEOTIDE SEQUENCE [LARGE SCALE GENOMIC DNA]</scope>
    <source>
        <strain evidence="8">ACB1</strain>
    </source>
</reference>
<dbReference type="Proteomes" id="UP000018461">
    <property type="component" value="Unassembled WGS sequence"/>
</dbReference>
<dbReference type="SUPFAM" id="SSF58104">
    <property type="entry name" value="Methyl-accepting chemotaxis protein (MCP) signaling domain"/>
    <property type="match status" value="1"/>
</dbReference>
<dbReference type="PATRIC" id="fig|796943.3.peg.1520"/>
<feature type="domain" description="Methyl-accepting transducer" evidence="6">
    <location>
        <begin position="486"/>
        <end position="715"/>
    </location>
</feature>
<dbReference type="PANTHER" id="PTHR43531:SF11">
    <property type="entry name" value="METHYL-ACCEPTING CHEMOTAXIS PROTEIN 3"/>
    <property type="match status" value="1"/>
</dbReference>
<feature type="domain" description="HAMP" evidence="7">
    <location>
        <begin position="382"/>
        <end position="434"/>
    </location>
</feature>
<feature type="region of interest" description="Disordered" evidence="4">
    <location>
        <begin position="699"/>
        <end position="738"/>
    </location>
</feature>
<dbReference type="CDD" id="cd11386">
    <property type="entry name" value="MCP_signal"/>
    <property type="match status" value="1"/>
</dbReference>
<evidence type="ECO:0000313" key="9">
    <source>
        <dbReference type="Proteomes" id="UP000018461"/>
    </source>
</evidence>
<accession>G9WP04</accession>
<keyword evidence="5" id="KW-0812">Transmembrane</keyword>
<keyword evidence="3" id="KW-0807">Transducer</keyword>
<evidence type="ECO:0008006" key="10">
    <source>
        <dbReference type="Google" id="ProtNLM"/>
    </source>
</evidence>
<dbReference type="RefSeq" id="WP_009534943.1">
    <property type="nucleotide sequence ID" value="NZ_KE148312.1"/>
</dbReference>
<dbReference type="InterPro" id="IPR004089">
    <property type="entry name" value="MCPsignal_dom"/>
</dbReference>
<keyword evidence="1" id="KW-0145">Chemotaxis</keyword>
<dbReference type="Pfam" id="PF22673">
    <property type="entry name" value="MCP-like_PDC_1"/>
    <property type="match status" value="1"/>
</dbReference>
<protein>
    <recommendedName>
        <fullName evidence="10">Methyl-accepting transducer domain-containing protein</fullName>
    </recommendedName>
</protein>
<dbReference type="STRING" id="796943.HMPREF9625_01087"/>
<dbReference type="InterPro" id="IPR003660">
    <property type="entry name" value="HAMP_dom"/>
</dbReference>
<keyword evidence="5" id="KW-0472">Membrane</keyword>
<keyword evidence="9" id="KW-1185">Reference proteome</keyword>
<evidence type="ECO:0000256" key="5">
    <source>
        <dbReference type="SAM" id="Phobius"/>
    </source>
</evidence>
<dbReference type="InterPro" id="IPR029151">
    <property type="entry name" value="Sensor-like_sf"/>
</dbReference>
<dbReference type="SUPFAM" id="SSF103190">
    <property type="entry name" value="Sensory domain-like"/>
    <property type="match status" value="1"/>
</dbReference>
<dbReference type="GO" id="GO:0005886">
    <property type="term" value="C:plasma membrane"/>
    <property type="evidence" value="ECO:0007669"/>
    <property type="project" value="TreeGrafter"/>
</dbReference>
<gene>
    <name evidence="8" type="ORF">HMPREF9625_01087</name>
</gene>
<sequence length="738" mass="81461">MKNKADSKPIFRWKKMKLSSRMSIMTGILSILVLSAISISIIYMGKNALYQSLLGNMNDKISLGIADLENVVTREETIGNTIKEGMMYIFEQNDLPGGIPANPWTIYDDYGKLLETEDMSGTMFHSRIISTAIPASRYNAETTILDSLYSAIKNNEALLGAGVFLEPEAFYKGVQEYAPYMTREQVEKREVTNAAYVNYKDQDYYIRARENKGLVLTNAYPNYGTNEYVVSVVVPIFYADEFKGVVILDMDTSAFGIVKQEDQRFKTLYSSVIDTSGRIMYSMNEEENEKTIQEVLPEKSAKLLESLFAKNEAFSTYIRNAKGELIQYNARPIRVEGVTWWVSIAVSEKEYTSAISSMVMVAVPLALLGILVLVFAGYFFIRKSLAPLQKIVLAGDSLAQGDFSHDIHYPYQDEIGSIFLSIEKVVERIQSIIQDLSEKLSQIARGNLSEDFRNTELYIGEYAPILQNLQDILADLNGTMGEIKGSSFSVNTAAGKVNTFADSLSTGASNQANAVQELSLTMNDMSINIKETAEMTLNALSLSQEAEKAVGNSNEKMEEMNSAMLDITEKSHEIHKIIKTIDDIAFQTNILSLNAAIEAAKAGIAGKGFAVVADEVGNLAQRSAKAAKNTAFLIEETIDAVNKGARISEETKESLSIVSGQSQKINNIISSISLASEKEAKGIDQLNEGLNRISSVVQSNTETAEESAAASKELSKQSEKMNGLVGKFSLKEKDRELR</sequence>
<dbReference type="Gene3D" id="1.10.287.950">
    <property type="entry name" value="Methyl-accepting chemotaxis protein"/>
    <property type="match status" value="1"/>
</dbReference>
<dbReference type="EMBL" id="AFZC02000003">
    <property type="protein sequence ID" value="EHL10087.1"/>
    <property type="molecule type" value="Genomic_DNA"/>
</dbReference>
<feature type="compositionally biased region" description="Basic and acidic residues" evidence="4">
    <location>
        <begin position="729"/>
        <end position="738"/>
    </location>
</feature>
<dbReference type="CDD" id="cd12913">
    <property type="entry name" value="PDC1_MCP_like"/>
    <property type="match status" value="1"/>
</dbReference>
<dbReference type="PANTHER" id="PTHR43531">
    <property type="entry name" value="PROTEIN ICFG"/>
    <property type="match status" value="1"/>
</dbReference>
<evidence type="ECO:0000256" key="3">
    <source>
        <dbReference type="PROSITE-ProRule" id="PRU00284"/>
    </source>
</evidence>
<comment type="caution">
    <text evidence="8">The sequence shown here is derived from an EMBL/GenBank/DDBJ whole genome shotgun (WGS) entry which is preliminary data.</text>
</comment>
<evidence type="ECO:0000313" key="8">
    <source>
        <dbReference type="EMBL" id="EHL10087.1"/>
    </source>
</evidence>
<evidence type="ECO:0000256" key="4">
    <source>
        <dbReference type="SAM" id="MobiDB-lite"/>
    </source>
</evidence>
<dbReference type="HOGENOM" id="CLU_000445_107_12_9"/>
<dbReference type="CDD" id="cd06225">
    <property type="entry name" value="HAMP"/>
    <property type="match status" value="1"/>
</dbReference>
<organism evidence="8 9">
    <name type="scientific">Oribacterium parvum ACB1</name>
    <dbReference type="NCBI Taxonomy" id="796943"/>
    <lineage>
        <taxon>Bacteria</taxon>
        <taxon>Bacillati</taxon>
        <taxon>Bacillota</taxon>
        <taxon>Clostridia</taxon>
        <taxon>Lachnospirales</taxon>
        <taxon>Lachnospiraceae</taxon>
        <taxon>Oribacterium</taxon>
    </lineage>
</organism>
<dbReference type="Pfam" id="PF00672">
    <property type="entry name" value="HAMP"/>
    <property type="match status" value="1"/>
</dbReference>
<dbReference type="GO" id="GO:0006935">
    <property type="term" value="P:chemotaxis"/>
    <property type="evidence" value="ECO:0007669"/>
    <property type="project" value="UniProtKB-KW"/>
</dbReference>
<evidence type="ECO:0000259" key="6">
    <source>
        <dbReference type="PROSITE" id="PS50111"/>
    </source>
</evidence>
<name>G9WP04_9FIRM</name>
<dbReference type="Gene3D" id="6.10.340.10">
    <property type="match status" value="1"/>
</dbReference>
<feature type="transmembrane region" description="Helical" evidence="5">
    <location>
        <begin position="358"/>
        <end position="381"/>
    </location>
</feature>
<evidence type="ECO:0000256" key="1">
    <source>
        <dbReference type="ARBA" id="ARBA00022500"/>
    </source>
</evidence>
<dbReference type="Gene3D" id="3.30.450.20">
    <property type="entry name" value="PAS domain"/>
    <property type="match status" value="1"/>
</dbReference>
<dbReference type="AlphaFoldDB" id="G9WP04"/>
<keyword evidence="5" id="KW-1133">Transmembrane helix</keyword>
<dbReference type="GO" id="GO:0007165">
    <property type="term" value="P:signal transduction"/>
    <property type="evidence" value="ECO:0007669"/>
    <property type="project" value="UniProtKB-KW"/>
</dbReference>
<evidence type="ECO:0000259" key="7">
    <source>
        <dbReference type="PROSITE" id="PS50885"/>
    </source>
</evidence>